<dbReference type="Pfam" id="PF05175">
    <property type="entry name" value="MTS"/>
    <property type="match status" value="1"/>
</dbReference>
<dbReference type="InterPro" id="IPR017127">
    <property type="entry name" value="Ribosome_uL3_MTase"/>
</dbReference>
<sequence>MTTSLFTTPRDLLRYAVTRFNTAKLFFGHGSVEALDEAAYLILHTLKLPLDKLDPFLDARLLPQEIDAVLAVIERRATDRVPAAYITKEAWLGPYSFFVDERALVPRSFIAELIPDYFSPWMVDPEATTNVLELCTGSGCLAIMLAEAFPNAHVDAVDISKDALDVARINVDTYKLQDRLTLIESDLYANVPNKKYDLIITNPPYVNSGSMAKLPPEYLAEPQIALEGGADGMDLVRKIVAGAAERLTDEGLLIVEIGNEREFAEKAFGDLGLTWLTTSAGDDMVFLLTADQLKIQEEQQ</sequence>
<dbReference type="GO" id="GO:0005829">
    <property type="term" value="C:cytosol"/>
    <property type="evidence" value="ECO:0007669"/>
    <property type="project" value="TreeGrafter"/>
</dbReference>
<dbReference type="GO" id="GO:0032259">
    <property type="term" value="P:methylation"/>
    <property type="evidence" value="ECO:0007669"/>
    <property type="project" value="UniProtKB-KW"/>
</dbReference>
<evidence type="ECO:0000313" key="6">
    <source>
        <dbReference type="EMBL" id="MYN08742.1"/>
    </source>
</evidence>
<comment type="function">
    <text evidence="4">Methylates ribosomal protein uL3 on a specific glutamine residue.</text>
</comment>
<dbReference type="NCBIfam" id="TIGR03533">
    <property type="entry name" value="L3_gln_methyl"/>
    <property type="match status" value="1"/>
</dbReference>
<evidence type="ECO:0000256" key="4">
    <source>
        <dbReference type="HAMAP-Rule" id="MF_02125"/>
    </source>
</evidence>
<dbReference type="PANTHER" id="PTHR47806">
    <property type="entry name" value="50S RIBOSOMAL PROTEIN L3 GLUTAMINE METHYLTRANSFERASE"/>
    <property type="match status" value="1"/>
</dbReference>
<keyword evidence="1 4" id="KW-0489">Methyltransferase</keyword>
<dbReference type="SUPFAM" id="SSF53335">
    <property type="entry name" value="S-adenosyl-L-methionine-dependent methyltransferases"/>
    <property type="match status" value="1"/>
</dbReference>
<evidence type="ECO:0000256" key="1">
    <source>
        <dbReference type="ARBA" id="ARBA00022603"/>
    </source>
</evidence>
<dbReference type="HAMAP" id="MF_02125">
    <property type="entry name" value="L3_methyltr_PrmB"/>
    <property type="match status" value="1"/>
</dbReference>
<name>A0A7X4KN25_9BURK</name>
<dbReference type="Proteomes" id="UP000450676">
    <property type="component" value="Unassembled WGS sequence"/>
</dbReference>
<reference evidence="6 7" key="1">
    <citation type="submission" date="2019-12" db="EMBL/GenBank/DDBJ databases">
        <title>Novel species isolated from a subtropical stream in China.</title>
        <authorList>
            <person name="Lu H."/>
        </authorList>
    </citation>
    <scope>NUCLEOTIDE SEQUENCE [LARGE SCALE GENOMIC DNA]</scope>
    <source>
        <strain evidence="6 7">FT127W</strain>
    </source>
</reference>
<keyword evidence="6" id="KW-0687">Ribonucleoprotein</keyword>
<comment type="catalytic activity">
    <reaction evidence="4">
        <text>L-glutaminyl-[ribosomal protein uL3] + S-adenosyl-L-methionine = N(5)-methyl-L-glutaminyl-[ribosomal protein uL3] + S-adenosyl-L-homocysteine + H(+)</text>
        <dbReference type="Rhea" id="RHEA:45020"/>
        <dbReference type="Rhea" id="RHEA-COMP:11063"/>
        <dbReference type="Rhea" id="RHEA-COMP:11064"/>
        <dbReference type="ChEBI" id="CHEBI:15378"/>
        <dbReference type="ChEBI" id="CHEBI:30011"/>
        <dbReference type="ChEBI" id="CHEBI:57856"/>
        <dbReference type="ChEBI" id="CHEBI:59789"/>
        <dbReference type="ChEBI" id="CHEBI:61891"/>
        <dbReference type="EC" id="2.1.1.298"/>
    </reaction>
</comment>
<dbReference type="PANTHER" id="PTHR47806:SF1">
    <property type="entry name" value="RIBOSOMAL PROTEIN UL3 GLUTAMINE METHYLTRANSFERASE"/>
    <property type="match status" value="1"/>
</dbReference>
<gene>
    <name evidence="4 6" type="primary">prmB</name>
    <name evidence="6" type="ORF">GTP77_15530</name>
</gene>
<evidence type="ECO:0000256" key="3">
    <source>
        <dbReference type="ARBA" id="ARBA00022691"/>
    </source>
</evidence>
<evidence type="ECO:0000259" key="5">
    <source>
        <dbReference type="Pfam" id="PF05175"/>
    </source>
</evidence>
<dbReference type="RefSeq" id="WP_161073057.1">
    <property type="nucleotide sequence ID" value="NZ_WWCU01000016.1"/>
</dbReference>
<comment type="caution">
    <text evidence="6">The sequence shown here is derived from an EMBL/GenBank/DDBJ whole genome shotgun (WGS) entry which is preliminary data.</text>
</comment>
<dbReference type="Gene3D" id="3.40.50.150">
    <property type="entry name" value="Vaccinia Virus protein VP39"/>
    <property type="match status" value="1"/>
</dbReference>
<dbReference type="GO" id="GO:0036009">
    <property type="term" value="F:protein-glutamine N-methyltransferase activity"/>
    <property type="evidence" value="ECO:0007669"/>
    <property type="project" value="UniProtKB-UniRule"/>
</dbReference>
<dbReference type="CDD" id="cd02440">
    <property type="entry name" value="AdoMet_MTases"/>
    <property type="match status" value="1"/>
</dbReference>
<dbReference type="GO" id="GO:0005840">
    <property type="term" value="C:ribosome"/>
    <property type="evidence" value="ECO:0007669"/>
    <property type="project" value="UniProtKB-KW"/>
</dbReference>
<evidence type="ECO:0000256" key="2">
    <source>
        <dbReference type="ARBA" id="ARBA00022679"/>
    </source>
</evidence>
<dbReference type="EC" id="2.1.1.298" evidence="4"/>
<feature type="domain" description="Methyltransferase small" evidence="5">
    <location>
        <begin position="126"/>
        <end position="210"/>
    </location>
</feature>
<accession>A0A7X4KN25</accession>
<comment type="similarity">
    <text evidence="4">Belongs to the protein N5-glutamine methyltransferase family. PrmB subfamily.</text>
</comment>
<dbReference type="EMBL" id="WWCU01000016">
    <property type="protein sequence ID" value="MYN08742.1"/>
    <property type="molecule type" value="Genomic_DNA"/>
</dbReference>
<evidence type="ECO:0000313" key="7">
    <source>
        <dbReference type="Proteomes" id="UP000450676"/>
    </source>
</evidence>
<dbReference type="PIRSF" id="PIRSF037167">
    <property type="entry name" value="Mtase_YfcB_prd"/>
    <property type="match status" value="1"/>
</dbReference>
<protein>
    <recommendedName>
        <fullName evidence="4">Ribosomal protein uL3 glutamine methyltransferase</fullName>
        <shortName evidence="4">uL3 MTase</shortName>
        <ecNumber evidence="4">2.1.1.298</ecNumber>
    </recommendedName>
    <alternativeName>
        <fullName evidence="4">N5-glutamine methyltransferase PrmB</fullName>
    </alternativeName>
</protein>
<dbReference type="PROSITE" id="PS00092">
    <property type="entry name" value="N6_MTASE"/>
    <property type="match status" value="1"/>
</dbReference>
<keyword evidence="2 4" id="KW-0808">Transferase</keyword>
<dbReference type="InterPro" id="IPR002052">
    <property type="entry name" value="DNA_methylase_N6_adenine_CS"/>
</dbReference>
<keyword evidence="3 4" id="KW-0949">S-adenosyl-L-methionine</keyword>
<keyword evidence="7" id="KW-1185">Reference proteome</keyword>
<organism evidence="6 7">
    <name type="scientific">Pseudoduganella aquatica</name>
    <dbReference type="NCBI Taxonomy" id="2660641"/>
    <lineage>
        <taxon>Bacteria</taxon>
        <taxon>Pseudomonadati</taxon>
        <taxon>Pseudomonadota</taxon>
        <taxon>Betaproteobacteria</taxon>
        <taxon>Burkholderiales</taxon>
        <taxon>Oxalobacteraceae</taxon>
        <taxon>Telluria group</taxon>
        <taxon>Pseudoduganella</taxon>
    </lineage>
</organism>
<dbReference type="InterPro" id="IPR029063">
    <property type="entry name" value="SAM-dependent_MTases_sf"/>
</dbReference>
<keyword evidence="6" id="KW-0689">Ribosomal protein</keyword>
<dbReference type="InterPro" id="IPR007848">
    <property type="entry name" value="Small_mtfrase_dom"/>
</dbReference>
<dbReference type="AlphaFoldDB" id="A0A7X4KN25"/>
<proteinExistence type="inferred from homology"/>
<dbReference type="NCBIfam" id="TIGR00536">
    <property type="entry name" value="hemK_fam"/>
    <property type="match status" value="1"/>
</dbReference>
<dbReference type="GO" id="GO:0003676">
    <property type="term" value="F:nucleic acid binding"/>
    <property type="evidence" value="ECO:0007669"/>
    <property type="project" value="InterPro"/>
</dbReference>
<dbReference type="InterPro" id="IPR004556">
    <property type="entry name" value="HemK-like"/>
</dbReference>